<dbReference type="InterPro" id="IPR036699">
    <property type="entry name" value="YehR-like_sf"/>
</dbReference>
<sequence length="161" mass="17881">MKKILSFVIVVMAVLGVLTACGSNEKKANIEKDVYVLNLNGADLEATFHHDGDKLKKVGQKMTYPLSYFGVKEGEKLDDATKKNYEKQAKEQYKAYENGKGTSLKSEFTDEALTIEMFVDLEKADEAQISSLLQGTSDAKNVSYEETVSAFEAQGFKKKES</sequence>
<feature type="signal peptide" evidence="1">
    <location>
        <begin position="1"/>
        <end position="20"/>
    </location>
</feature>
<dbReference type="InterPro" id="IPR009736">
    <property type="entry name" value="DUF1307"/>
</dbReference>
<dbReference type="Gene3D" id="3.30.1830.10">
    <property type="entry name" value="YehR-like"/>
    <property type="match status" value="1"/>
</dbReference>
<dbReference type="AlphaFoldDB" id="A0A841YFZ5"/>
<dbReference type="Proteomes" id="UP000571128">
    <property type="component" value="Unassembled WGS sequence"/>
</dbReference>
<keyword evidence="1" id="KW-0732">Signal</keyword>
<feature type="chain" id="PRO_5038381647" evidence="1">
    <location>
        <begin position="21"/>
        <end position="161"/>
    </location>
</feature>
<dbReference type="SUPFAM" id="SSF160704">
    <property type="entry name" value="YehR-like"/>
    <property type="match status" value="1"/>
</dbReference>
<dbReference type="EMBL" id="JAARPY010000009">
    <property type="protein sequence ID" value="MBC1399153.1"/>
    <property type="molecule type" value="Genomic_DNA"/>
</dbReference>
<dbReference type="Pfam" id="PF06998">
    <property type="entry name" value="DUF1307"/>
    <property type="match status" value="1"/>
</dbReference>
<dbReference type="RefSeq" id="WP_007544999.1">
    <property type="nucleotide sequence ID" value="NZ_JAARPY010000009.1"/>
</dbReference>
<name>A0A841YFZ5_9LIST</name>
<gene>
    <name evidence="2" type="ORF">HB844_09755</name>
</gene>
<accession>A0A841YFZ5</accession>
<evidence type="ECO:0000256" key="1">
    <source>
        <dbReference type="SAM" id="SignalP"/>
    </source>
</evidence>
<protein>
    <submittedName>
        <fullName evidence="2">YehR family protein</fullName>
    </submittedName>
</protein>
<evidence type="ECO:0000313" key="3">
    <source>
        <dbReference type="Proteomes" id="UP000571128"/>
    </source>
</evidence>
<proteinExistence type="predicted"/>
<evidence type="ECO:0000313" key="2">
    <source>
        <dbReference type="EMBL" id="MBC1399153.1"/>
    </source>
</evidence>
<dbReference type="PROSITE" id="PS51257">
    <property type="entry name" value="PROKAR_LIPOPROTEIN"/>
    <property type="match status" value="1"/>
</dbReference>
<comment type="caution">
    <text evidence="2">The sequence shown here is derived from an EMBL/GenBank/DDBJ whole genome shotgun (WGS) entry which is preliminary data.</text>
</comment>
<reference evidence="2 3" key="1">
    <citation type="submission" date="2020-03" db="EMBL/GenBank/DDBJ databases">
        <title>Soil Listeria distribution.</title>
        <authorList>
            <person name="Liao J."/>
            <person name="Wiedmann M."/>
        </authorList>
    </citation>
    <scope>NUCLEOTIDE SEQUENCE [LARGE SCALE GENOMIC DNA]</scope>
    <source>
        <strain evidence="2 3">FSL L7-1645</strain>
    </source>
</reference>
<organism evidence="2 3">
    <name type="scientific">Listeria fleischmannii</name>
    <dbReference type="NCBI Taxonomy" id="1069827"/>
    <lineage>
        <taxon>Bacteria</taxon>
        <taxon>Bacillati</taxon>
        <taxon>Bacillota</taxon>
        <taxon>Bacilli</taxon>
        <taxon>Bacillales</taxon>
        <taxon>Listeriaceae</taxon>
        <taxon>Listeria</taxon>
    </lineage>
</organism>